<proteinExistence type="predicted"/>
<protein>
    <recommendedName>
        <fullName evidence="2">Heterokaryon incompatibility domain-containing protein</fullName>
    </recommendedName>
</protein>
<dbReference type="PANTHER" id="PTHR33112">
    <property type="entry name" value="DOMAIN PROTEIN, PUTATIVE-RELATED"/>
    <property type="match status" value="1"/>
</dbReference>
<comment type="caution">
    <text evidence="3">The sequence shown here is derived from an EMBL/GenBank/DDBJ whole genome shotgun (WGS) entry which is preliminary data.</text>
</comment>
<accession>A0AAJ0DEH4</accession>
<feature type="domain" description="Heterokaryon incompatibility" evidence="2">
    <location>
        <begin position="383"/>
        <end position="539"/>
    </location>
</feature>
<keyword evidence="4" id="KW-1185">Reference proteome</keyword>
<feature type="region of interest" description="Disordered" evidence="1">
    <location>
        <begin position="1"/>
        <end position="55"/>
    </location>
</feature>
<name>A0AAJ0DEH4_9PEZI</name>
<evidence type="ECO:0000259" key="2">
    <source>
        <dbReference type="Pfam" id="PF06985"/>
    </source>
</evidence>
<dbReference type="AlphaFoldDB" id="A0AAJ0DEH4"/>
<gene>
    <name evidence="3" type="ORF">LTR09_006607</name>
</gene>
<evidence type="ECO:0000313" key="4">
    <source>
        <dbReference type="Proteomes" id="UP001271007"/>
    </source>
</evidence>
<sequence length="959" mass="110048">MASAHPGIEQTKRKHDAVDSFEDDAKTRLSKIRKPDLTSYPSPRPSNGDLIPEQSLPTWNDLAPIMRPDTVAATVSAEPQLMTPPPPPPLNLEAPCSSARSITVEPAPRSRGASIVKVRRTNSIPSAKRPRLWHIVQRLIWRRRLFRIIINWSQGVEDMLCESCESLELNYGSFTMGNHRRPEHVPLPSRWWLAQGRKQLGSLRRILRRSAICPLCRLIVRSLALQKDDFWVNIGSEPYLDAETKLAPIKLADLDAECEACWQVDGRIKLRDGEGDVVEVPCTRRLCIRWHQDHFPETHLVLIVPNVSFGPRKLFLGRLLTSLEDSKLKQIQNWFSLCLGSHGSSCAIDPTNEQFTWLRRESYFGVVDVKKMQLTALPAKASYAALSYTWGSDQQEVGSRFTATIQNVDALKEVNGVRNIEKELPRTIRDAIDLVRSLGIRYLWVDSLCILQGDADHWALIAGQMDTVYGNASLTICAADGGDAHCGLKALHPLDSRHDHHAKQLVEMVKPDMQLMATCPPETYISRSVWNTRAWTFQERVLSKRCLIFVEGRVYYQCRSSTMSEDIHAEEPEAGWSIESLHGPLQKFNNLDHHPVDLYKYSVHLYTSRFLTKDDDILAAFSGIGKEICSRLGGEPIFGLPNTHFDLAMIWKPDNAPSRRRKSGKLAFPSWSWCGWKDSKMSYMPTFVEGCELNLHEWLMNHTWITWYIRDGHGNLRLIWDPKLYCTNSGHLLSRWQGYCSHDVNHSHSRKQDDETAPVIDHYQRHLTPSLQKLKRDSFERTMPKYPYQVRMVEPGRRSTRPEERLEDQRFLQFWTWSAYFYLVPEDPQQPFSKRPKQAGSNLVRFGIQDGDYNLVGTITLGAEWETTSNLETKHEFIAISDAKGFTVEEMREWSFVEPSLPGQAEWYAYNVLLLTYDDEIRGVARRAGLGKIYKRAFETACSMPDRKKRKEWKELILG</sequence>
<dbReference type="Pfam" id="PF06985">
    <property type="entry name" value="HET"/>
    <property type="match status" value="1"/>
</dbReference>
<organism evidence="3 4">
    <name type="scientific">Extremus antarcticus</name>
    <dbReference type="NCBI Taxonomy" id="702011"/>
    <lineage>
        <taxon>Eukaryota</taxon>
        <taxon>Fungi</taxon>
        <taxon>Dikarya</taxon>
        <taxon>Ascomycota</taxon>
        <taxon>Pezizomycotina</taxon>
        <taxon>Dothideomycetes</taxon>
        <taxon>Dothideomycetidae</taxon>
        <taxon>Mycosphaerellales</taxon>
        <taxon>Extremaceae</taxon>
        <taxon>Extremus</taxon>
    </lineage>
</organism>
<dbReference type="InterPro" id="IPR010730">
    <property type="entry name" value="HET"/>
</dbReference>
<dbReference type="PANTHER" id="PTHR33112:SF12">
    <property type="entry name" value="HETEROKARYON INCOMPATIBILITY DOMAIN-CONTAINING PROTEIN"/>
    <property type="match status" value="1"/>
</dbReference>
<reference evidence="3" key="1">
    <citation type="submission" date="2023-04" db="EMBL/GenBank/DDBJ databases">
        <title>Black Yeasts Isolated from many extreme environments.</title>
        <authorList>
            <person name="Coleine C."/>
            <person name="Stajich J.E."/>
            <person name="Selbmann L."/>
        </authorList>
    </citation>
    <scope>NUCLEOTIDE SEQUENCE</scope>
    <source>
        <strain evidence="3">CCFEE 5312</strain>
    </source>
</reference>
<dbReference type="Proteomes" id="UP001271007">
    <property type="component" value="Unassembled WGS sequence"/>
</dbReference>
<dbReference type="EMBL" id="JAWDJX010000021">
    <property type="protein sequence ID" value="KAK3052397.1"/>
    <property type="molecule type" value="Genomic_DNA"/>
</dbReference>
<evidence type="ECO:0000313" key="3">
    <source>
        <dbReference type="EMBL" id="KAK3052397.1"/>
    </source>
</evidence>
<evidence type="ECO:0000256" key="1">
    <source>
        <dbReference type="SAM" id="MobiDB-lite"/>
    </source>
</evidence>